<evidence type="ECO:0000313" key="2">
    <source>
        <dbReference type="EMBL" id="SEO86497.1"/>
    </source>
</evidence>
<dbReference type="Pfam" id="PF01636">
    <property type="entry name" value="APH"/>
    <property type="match status" value="1"/>
</dbReference>
<keyword evidence="2" id="KW-0808">Transferase</keyword>
<name>A0A1H8T6E4_9ACTN</name>
<proteinExistence type="predicted"/>
<dbReference type="AlphaFoldDB" id="A0A1H8T6E4"/>
<dbReference type="SUPFAM" id="SSF56112">
    <property type="entry name" value="Protein kinase-like (PK-like)"/>
    <property type="match status" value="1"/>
</dbReference>
<gene>
    <name evidence="2" type="ORF">SAMN05660991_02100</name>
</gene>
<accession>A0A1H8T6E4</accession>
<dbReference type="Gene3D" id="3.90.1200.10">
    <property type="match status" value="1"/>
</dbReference>
<sequence>MSAPVDVDDLTAGWLAEVLGTDVRSLRAEAIGTGQTAASYRLTIDGAGGPATLVAKVATGADDVRRAVAAGFRREVGLYADLAGTLDVRVPRCWHAVITDDALRFTLLLEDLAPRRPGAQADGCSPARARAAVANLAGLHASRWNDPSLVDLPYLDPPAARASFMGGLTVRCAEVFLERYGDHLDGGDVETLRAAAAAVEGWYPGGSEPFALLHGDYRLDNLMFGDDEDDVVAIDWQTLAVGPPERDLAYFVANSLPVEARRAAEDDLIAGYHAALLARGVEHHTLADCRRGYRLGQLQAPMITMIGAALSTAERTPAADAMFLSMTRRGCAAVRDLGTLDLL</sequence>
<dbReference type="GO" id="GO:0016740">
    <property type="term" value="F:transferase activity"/>
    <property type="evidence" value="ECO:0007669"/>
    <property type="project" value="UniProtKB-KW"/>
</dbReference>
<dbReference type="OrthoDB" id="115252at2"/>
<dbReference type="InterPro" id="IPR011009">
    <property type="entry name" value="Kinase-like_dom_sf"/>
</dbReference>
<organism evidence="2 3">
    <name type="scientific">Trujillonella endophytica</name>
    <dbReference type="NCBI Taxonomy" id="673521"/>
    <lineage>
        <taxon>Bacteria</taxon>
        <taxon>Bacillati</taxon>
        <taxon>Actinomycetota</taxon>
        <taxon>Actinomycetes</taxon>
        <taxon>Geodermatophilales</taxon>
        <taxon>Geodermatophilaceae</taxon>
        <taxon>Trujillonella</taxon>
    </lineage>
</organism>
<dbReference type="RefSeq" id="WP_091942788.1">
    <property type="nucleotide sequence ID" value="NZ_FOEE01000005.1"/>
</dbReference>
<dbReference type="PANTHER" id="PTHR11012:SF30">
    <property type="entry name" value="PROTEIN KINASE-LIKE DOMAIN-CONTAINING"/>
    <property type="match status" value="1"/>
</dbReference>
<dbReference type="SMART" id="SM00587">
    <property type="entry name" value="CHK"/>
    <property type="match status" value="1"/>
</dbReference>
<feature type="domain" description="CHK kinase-like" evidence="1">
    <location>
        <begin position="107"/>
        <end position="282"/>
    </location>
</feature>
<evidence type="ECO:0000313" key="3">
    <source>
        <dbReference type="Proteomes" id="UP000198960"/>
    </source>
</evidence>
<dbReference type="STRING" id="673521.SAMN05660991_02100"/>
<reference evidence="3" key="1">
    <citation type="submission" date="2016-10" db="EMBL/GenBank/DDBJ databases">
        <authorList>
            <person name="Varghese N."/>
            <person name="Submissions S."/>
        </authorList>
    </citation>
    <scope>NUCLEOTIDE SEQUENCE [LARGE SCALE GENOMIC DNA]</scope>
    <source>
        <strain evidence="3">DSM 45413</strain>
    </source>
</reference>
<evidence type="ECO:0000259" key="1">
    <source>
        <dbReference type="SMART" id="SM00587"/>
    </source>
</evidence>
<dbReference type="Proteomes" id="UP000198960">
    <property type="component" value="Unassembled WGS sequence"/>
</dbReference>
<dbReference type="InterPro" id="IPR015897">
    <property type="entry name" value="CHK_kinase-like"/>
</dbReference>
<dbReference type="EMBL" id="FOEE01000005">
    <property type="protein sequence ID" value="SEO86497.1"/>
    <property type="molecule type" value="Genomic_DNA"/>
</dbReference>
<protein>
    <submittedName>
        <fullName evidence="2">Phosphotransferase enzyme family protein</fullName>
    </submittedName>
</protein>
<dbReference type="PANTHER" id="PTHR11012">
    <property type="entry name" value="PROTEIN KINASE-LIKE DOMAIN-CONTAINING"/>
    <property type="match status" value="1"/>
</dbReference>
<keyword evidence="3" id="KW-1185">Reference proteome</keyword>
<dbReference type="InterPro" id="IPR002575">
    <property type="entry name" value="Aminoglycoside_PTrfase"/>
</dbReference>